<accession>W7T1L5</accession>
<name>W7T1L5_9STRA</name>
<gene>
    <name evidence="1" type="ORF">Naga_101150g1</name>
</gene>
<proteinExistence type="predicted"/>
<reference evidence="1 2" key="1">
    <citation type="journal article" date="2014" name="Mol. Plant">
        <title>Chromosome Scale Genome Assembly and Transcriptome Profiling of Nannochloropsis gaditana in Nitrogen Depletion.</title>
        <authorList>
            <person name="Corteggiani Carpinelli E."/>
            <person name="Telatin A."/>
            <person name="Vitulo N."/>
            <person name="Forcato C."/>
            <person name="D'Angelo M."/>
            <person name="Schiavon R."/>
            <person name="Vezzi A."/>
            <person name="Giacometti G.M."/>
            <person name="Morosinotto T."/>
            <person name="Valle G."/>
        </authorList>
    </citation>
    <scope>NUCLEOTIDE SEQUENCE [LARGE SCALE GENOMIC DNA]</scope>
    <source>
        <strain evidence="1 2">B-31</strain>
    </source>
</reference>
<dbReference type="AlphaFoldDB" id="W7T1L5"/>
<dbReference type="Proteomes" id="UP000019335">
    <property type="component" value="Unassembled WGS sequence"/>
</dbReference>
<protein>
    <submittedName>
        <fullName evidence="1">Uncharacterized protein</fullName>
    </submittedName>
</protein>
<organism evidence="1 2">
    <name type="scientific">Nannochloropsis gaditana</name>
    <dbReference type="NCBI Taxonomy" id="72520"/>
    <lineage>
        <taxon>Eukaryota</taxon>
        <taxon>Sar</taxon>
        <taxon>Stramenopiles</taxon>
        <taxon>Ochrophyta</taxon>
        <taxon>Eustigmatophyceae</taxon>
        <taxon>Eustigmatales</taxon>
        <taxon>Monodopsidaceae</taxon>
        <taxon>Nannochloropsis</taxon>
    </lineage>
</organism>
<sequence length="71" mass="8023">MAVGSLLILDPVIIHAKRSIKFTITIQIMSTASGRLVFRTFLTDPHTNCQMVTSKTLTVKGTQSKWKRFWA</sequence>
<keyword evidence="2" id="KW-1185">Reference proteome</keyword>
<evidence type="ECO:0000313" key="1">
    <source>
        <dbReference type="EMBL" id="EWM20622.1"/>
    </source>
</evidence>
<evidence type="ECO:0000313" key="2">
    <source>
        <dbReference type="Proteomes" id="UP000019335"/>
    </source>
</evidence>
<dbReference type="EMBL" id="AZIL01002923">
    <property type="protein sequence ID" value="EWM20622.1"/>
    <property type="molecule type" value="Genomic_DNA"/>
</dbReference>
<comment type="caution">
    <text evidence="1">The sequence shown here is derived from an EMBL/GenBank/DDBJ whole genome shotgun (WGS) entry which is preliminary data.</text>
</comment>